<dbReference type="Proteomes" id="UP000002221">
    <property type="component" value="Chromosome"/>
</dbReference>
<evidence type="ECO:0000259" key="1">
    <source>
        <dbReference type="Pfam" id="PF12867"/>
    </source>
</evidence>
<dbReference type="OrthoDB" id="9972049at2"/>
<dbReference type="SUPFAM" id="SSF109854">
    <property type="entry name" value="DinB/YfiT-like putative metalloenzymes"/>
    <property type="match status" value="1"/>
</dbReference>
<dbReference type="InterPro" id="IPR024775">
    <property type="entry name" value="DinB-like"/>
</dbReference>
<dbReference type="InterPro" id="IPR034660">
    <property type="entry name" value="DinB/YfiT-like"/>
</dbReference>
<feature type="domain" description="DinB-like" evidence="1">
    <location>
        <begin position="25"/>
        <end position="158"/>
    </location>
</feature>
<dbReference type="HOGENOM" id="CLU_1568883_0_0_10"/>
<accession>D0MEQ7</accession>
<dbReference type="EMBL" id="CP001807">
    <property type="protein sequence ID" value="ACY47357.1"/>
    <property type="molecule type" value="Genomic_DNA"/>
</dbReference>
<dbReference type="Gene3D" id="1.20.120.450">
    <property type="entry name" value="dinb family like domain"/>
    <property type="match status" value="1"/>
</dbReference>
<dbReference type="AlphaFoldDB" id="D0MEQ7"/>
<sequence>MSEPWLTPDGARGAEARRADLLKGLQQVQHWIEEALHQLPDEAALWWEPAPGVPSIGARVQHILGASRRLAAYALDPAPDPEALAAEARTDWTPRGDSREQLLDALRRQFAALAERIEALSDAELDAVRPVGRRRLPVRRATILHHLIEHAAHHSGQLILLVRLYARR</sequence>
<proteinExistence type="predicted"/>
<organism evidence="2 3">
    <name type="scientific">Rhodothermus marinus (strain ATCC 43812 / DSM 4252 / R-10)</name>
    <name type="common">Rhodothermus obamensis</name>
    <dbReference type="NCBI Taxonomy" id="518766"/>
    <lineage>
        <taxon>Bacteria</taxon>
        <taxon>Pseudomonadati</taxon>
        <taxon>Rhodothermota</taxon>
        <taxon>Rhodothermia</taxon>
        <taxon>Rhodothermales</taxon>
        <taxon>Rhodothermaceae</taxon>
        <taxon>Rhodothermus</taxon>
    </lineage>
</organism>
<dbReference type="STRING" id="518766.Rmar_0455"/>
<evidence type="ECO:0000313" key="3">
    <source>
        <dbReference type="Proteomes" id="UP000002221"/>
    </source>
</evidence>
<evidence type="ECO:0000313" key="2">
    <source>
        <dbReference type="EMBL" id="ACY47357.1"/>
    </source>
</evidence>
<dbReference type="KEGG" id="rmr:Rmar_0455"/>
<reference evidence="2 3" key="1">
    <citation type="journal article" date="2009" name="Stand. Genomic Sci.">
        <title>Complete genome sequence of Rhodothermus marinus type strain (R-10).</title>
        <authorList>
            <person name="Nolan M."/>
            <person name="Tindall B.J."/>
            <person name="Pomrenke H."/>
            <person name="Lapidus A."/>
            <person name="Copeland A."/>
            <person name="Glavina Del Rio T."/>
            <person name="Lucas S."/>
            <person name="Chen F."/>
            <person name="Tice H."/>
            <person name="Cheng J.F."/>
            <person name="Saunders E."/>
            <person name="Han C."/>
            <person name="Bruce D."/>
            <person name="Goodwin L."/>
            <person name="Chain P."/>
            <person name="Pitluck S."/>
            <person name="Ovchinikova G."/>
            <person name="Pati A."/>
            <person name="Ivanova N."/>
            <person name="Mavromatis K."/>
            <person name="Chen A."/>
            <person name="Palaniappan K."/>
            <person name="Land M."/>
            <person name="Hauser L."/>
            <person name="Chang Y.J."/>
            <person name="Jeffries C.D."/>
            <person name="Brettin T."/>
            <person name="Goker M."/>
            <person name="Bristow J."/>
            <person name="Eisen J.A."/>
            <person name="Markowitz V."/>
            <person name="Hugenholtz P."/>
            <person name="Kyrpides N.C."/>
            <person name="Klenk H.P."/>
            <person name="Detter J.C."/>
        </authorList>
    </citation>
    <scope>NUCLEOTIDE SEQUENCE [LARGE SCALE GENOMIC DNA]</scope>
    <source>
        <strain evidence="3">ATCC 43812 / DSM 4252 / R-10</strain>
    </source>
</reference>
<name>D0MEQ7_RHOM4</name>
<dbReference type="RefSeq" id="WP_012842969.1">
    <property type="nucleotide sequence ID" value="NC_013501.1"/>
</dbReference>
<keyword evidence="3" id="KW-1185">Reference proteome</keyword>
<protein>
    <recommendedName>
        <fullName evidence="1">DinB-like domain-containing protein</fullName>
    </recommendedName>
</protein>
<dbReference type="Pfam" id="PF12867">
    <property type="entry name" value="DinB_2"/>
    <property type="match status" value="1"/>
</dbReference>
<gene>
    <name evidence="2" type="ordered locus">Rmar_0455</name>
</gene>
<dbReference type="eggNOG" id="COG2318">
    <property type="taxonomic scope" value="Bacteria"/>
</dbReference>